<evidence type="ECO:0000259" key="1">
    <source>
        <dbReference type="Pfam" id="PF19054"/>
    </source>
</evidence>
<dbReference type="Proteomes" id="UP001268819">
    <property type="component" value="Unassembled WGS sequence"/>
</dbReference>
<keyword evidence="3" id="KW-1185">Reference proteome</keyword>
<comment type="caution">
    <text evidence="2">The sequence shown here is derived from an EMBL/GenBank/DDBJ whole genome shotgun (WGS) entry which is preliminary data.</text>
</comment>
<evidence type="ECO:0000313" key="3">
    <source>
        <dbReference type="Proteomes" id="UP001268819"/>
    </source>
</evidence>
<evidence type="ECO:0000313" key="2">
    <source>
        <dbReference type="EMBL" id="MDR6598844.1"/>
    </source>
</evidence>
<reference evidence="2 3" key="1">
    <citation type="submission" date="2023-07" db="EMBL/GenBank/DDBJ databases">
        <title>Sequencing the genomes of 1000 actinobacteria strains.</title>
        <authorList>
            <person name="Klenk H.-P."/>
        </authorList>
    </citation>
    <scope>NUCLEOTIDE SEQUENCE [LARGE SCALE GENOMIC DNA]</scope>
    <source>
        <strain evidence="2 3">DSM 43749</strain>
    </source>
</reference>
<organism evidence="2 3">
    <name type="scientific">Saccharothrix longispora</name>
    <dbReference type="NCBI Taxonomy" id="33920"/>
    <lineage>
        <taxon>Bacteria</taxon>
        <taxon>Bacillati</taxon>
        <taxon>Actinomycetota</taxon>
        <taxon>Actinomycetes</taxon>
        <taxon>Pseudonocardiales</taxon>
        <taxon>Pseudonocardiaceae</taxon>
        <taxon>Saccharothrix</taxon>
    </lineage>
</organism>
<dbReference type="Pfam" id="PF19054">
    <property type="entry name" value="DUF5753"/>
    <property type="match status" value="1"/>
</dbReference>
<feature type="domain" description="DUF5753" evidence="1">
    <location>
        <begin position="97"/>
        <end position="270"/>
    </location>
</feature>
<name>A0ABU1Q9N5_9PSEU</name>
<dbReference type="EMBL" id="JAVDSG010000001">
    <property type="protein sequence ID" value="MDR6598844.1"/>
    <property type="molecule type" value="Genomic_DNA"/>
</dbReference>
<dbReference type="InterPro" id="IPR043917">
    <property type="entry name" value="DUF5753"/>
</dbReference>
<sequence>MAEEEFDPVIARLQFGELARQLREAAGIGFGEADQGLGGYFGKLSKIENGIIAPRPQDEDWMIARYRVPPARVDELRGLATIARRRATPAKNVNSSRQYVSLERRASEIRMVYNEVPGLLQTAEFAFAALSTSPVIVASDVLGLAEERAARGRKVVRPGGPGVWVVLGEDALHRSNGGPGILRRQLEHLREVARMPNVRFRVLPRSTANGIVPALGCPFTLLHVEPGKRIAYVASLMRPDYIKATAPYIAAFDQAWDTAVPEVGSLGILDRRISDLADT</sequence>
<proteinExistence type="predicted"/>
<dbReference type="RefSeq" id="WP_310314091.1">
    <property type="nucleotide sequence ID" value="NZ_BAAAXB010000001.1"/>
</dbReference>
<gene>
    <name evidence="2" type="ORF">J2S66_007228</name>
</gene>
<dbReference type="Pfam" id="PF13560">
    <property type="entry name" value="HTH_31"/>
    <property type="match status" value="1"/>
</dbReference>
<accession>A0ABU1Q9N5</accession>
<protein>
    <recommendedName>
        <fullName evidence="1">DUF5753 domain-containing protein</fullName>
    </recommendedName>
</protein>